<name>A0A834X1Z3_9FABA</name>
<evidence type="ECO:0000313" key="2">
    <source>
        <dbReference type="EMBL" id="KAF7836083.1"/>
    </source>
</evidence>
<sequence>MEEVSEGNQRTPIVANSCPNPGEVEV</sequence>
<feature type="region of interest" description="Disordered" evidence="1">
    <location>
        <begin position="1"/>
        <end position="26"/>
    </location>
</feature>
<comment type="caution">
    <text evidence="2">The sequence shown here is derived from an EMBL/GenBank/DDBJ whole genome shotgun (WGS) entry which is preliminary data.</text>
</comment>
<reference evidence="2" key="1">
    <citation type="submission" date="2020-09" db="EMBL/GenBank/DDBJ databases">
        <title>Genome-Enabled Discovery of Anthraquinone Biosynthesis in Senna tora.</title>
        <authorList>
            <person name="Kang S.-H."/>
            <person name="Pandey R.P."/>
            <person name="Lee C.-M."/>
            <person name="Sim J.-S."/>
            <person name="Jeong J.-T."/>
            <person name="Choi B.-S."/>
            <person name="Jung M."/>
            <person name="Ginzburg D."/>
            <person name="Zhao K."/>
            <person name="Won S.Y."/>
            <person name="Oh T.-J."/>
            <person name="Yu Y."/>
            <person name="Kim N.-H."/>
            <person name="Lee O.R."/>
            <person name="Lee T.-H."/>
            <person name="Bashyal P."/>
            <person name="Kim T.-S."/>
            <person name="Lee W.-H."/>
            <person name="Kawkins C."/>
            <person name="Kim C.-K."/>
            <person name="Kim J.S."/>
            <person name="Ahn B.O."/>
            <person name="Rhee S.Y."/>
            <person name="Sohng J.K."/>
        </authorList>
    </citation>
    <scope>NUCLEOTIDE SEQUENCE</scope>
    <source>
        <tissue evidence="2">Leaf</tissue>
    </source>
</reference>
<accession>A0A834X1Z3</accession>
<evidence type="ECO:0000256" key="1">
    <source>
        <dbReference type="SAM" id="MobiDB-lite"/>
    </source>
</evidence>
<proteinExistence type="predicted"/>
<protein>
    <submittedName>
        <fullName evidence="2">Uncharacterized protein</fullName>
    </submittedName>
</protein>
<evidence type="ECO:0000313" key="3">
    <source>
        <dbReference type="Proteomes" id="UP000634136"/>
    </source>
</evidence>
<gene>
    <name evidence="2" type="ORF">G2W53_010942</name>
</gene>
<dbReference type="AlphaFoldDB" id="A0A834X1Z3"/>
<dbReference type="Proteomes" id="UP000634136">
    <property type="component" value="Unassembled WGS sequence"/>
</dbReference>
<keyword evidence="3" id="KW-1185">Reference proteome</keyword>
<dbReference type="EMBL" id="JAAIUW010000004">
    <property type="protein sequence ID" value="KAF7836083.1"/>
    <property type="molecule type" value="Genomic_DNA"/>
</dbReference>
<feature type="compositionally biased region" description="Polar residues" evidence="1">
    <location>
        <begin position="1"/>
        <end position="11"/>
    </location>
</feature>
<organism evidence="2 3">
    <name type="scientific">Senna tora</name>
    <dbReference type="NCBI Taxonomy" id="362788"/>
    <lineage>
        <taxon>Eukaryota</taxon>
        <taxon>Viridiplantae</taxon>
        <taxon>Streptophyta</taxon>
        <taxon>Embryophyta</taxon>
        <taxon>Tracheophyta</taxon>
        <taxon>Spermatophyta</taxon>
        <taxon>Magnoliopsida</taxon>
        <taxon>eudicotyledons</taxon>
        <taxon>Gunneridae</taxon>
        <taxon>Pentapetalae</taxon>
        <taxon>rosids</taxon>
        <taxon>fabids</taxon>
        <taxon>Fabales</taxon>
        <taxon>Fabaceae</taxon>
        <taxon>Caesalpinioideae</taxon>
        <taxon>Cassia clade</taxon>
        <taxon>Senna</taxon>
    </lineage>
</organism>